<dbReference type="SUPFAM" id="SSF54427">
    <property type="entry name" value="NTF2-like"/>
    <property type="match status" value="1"/>
</dbReference>
<evidence type="ECO:0000313" key="2">
    <source>
        <dbReference type="EMBL" id="GID11335.1"/>
    </source>
</evidence>
<protein>
    <recommendedName>
        <fullName evidence="1">SnoaL-like domain-containing protein</fullName>
    </recommendedName>
</protein>
<dbReference type="Pfam" id="PF12680">
    <property type="entry name" value="SnoaL_2"/>
    <property type="match status" value="1"/>
</dbReference>
<dbReference type="InterPro" id="IPR037401">
    <property type="entry name" value="SnoaL-like"/>
</dbReference>
<feature type="domain" description="SnoaL-like" evidence="1">
    <location>
        <begin position="12"/>
        <end position="114"/>
    </location>
</feature>
<dbReference type="Gene3D" id="3.10.450.50">
    <property type="match status" value="1"/>
</dbReference>
<organism evidence="2 3">
    <name type="scientific">Actinocatenispora rupis</name>
    <dbReference type="NCBI Taxonomy" id="519421"/>
    <lineage>
        <taxon>Bacteria</taxon>
        <taxon>Bacillati</taxon>
        <taxon>Actinomycetota</taxon>
        <taxon>Actinomycetes</taxon>
        <taxon>Micromonosporales</taxon>
        <taxon>Micromonosporaceae</taxon>
        <taxon>Actinocatenispora</taxon>
    </lineage>
</organism>
<keyword evidence="3" id="KW-1185">Reference proteome</keyword>
<accession>A0A8J3J3D0</accession>
<dbReference type="AlphaFoldDB" id="A0A8J3J3D0"/>
<dbReference type="InterPro" id="IPR032710">
    <property type="entry name" value="NTF2-like_dom_sf"/>
</dbReference>
<gene>
    <name evidence="2" type="ORF">Aru02nite_22240</name>
</gene>
<sequence length="132" mass="15082">MSAPATPRQVFERLLHGITHHDFDDLWQLYAEDCVVEVPFQRPEPARYEGIATMREHFANPATRSIEITAEDVEVHETADPEVIVGEWVYRFTAGDRTAVARNIQVMRVRDGKIQWSRDFHDHTAVAALLAA</sequence>
<reference evidence="2" key="1">
    <citation type="submission" date="2021-01" db="EMBL/GenBank/DDBJ databases">
        <title>Whole genome shotgun sequence of Actinocatenispora rupis NBRC 107355.</title>
        <authorList>
            <person name="Komaki H."/>
            <person name="Tamura T."/>
        </authorList>
    </citation>
    <scope>NUCLEOTIDE SEQUENCE</scope>
    <source>
        <strain evidence="2">NBRC 107355</strain>
    </source>
</reference>
<dbReference type="Proteomes" id="UP000612808">
    <property type="component" value="Unassembled WGS sequence"/>
</dbReference>
<name>A0A8J3J3D0_9ACTN</name>
<dbReference type="EMBL" id="BOMB01000012">
    <property type="protein sequence ID" value="GID11335.1"/>
    <property type="molecule type" value="Genomic_DNA"/>
</dbReference>
<evidence type="ECO:0000259" key="1">
    <source>
        <dbReference type="Pfam" id="PF12680"/>
    </source>
</evidence>
<evidence type="ECO:0000313" key="3">
    <source>
        <dbReference type="Proteomes" id="UP000612808"/>
    </source>
</evidence>
<proteinExistence type="predicted"/>
<dbReference type="RefSeq" id="WP_203657339.1">
    <property type="nucleotide sequence ID" value="NZ_BAAAZM010000006.1"/>
</dbReference>
<comment type="caution">
    <text evidence="2">The sequence shown here is derived from an EMBL/GenBank/DDBJ whole genome shotgun (WGS) entry which is preliminary data.</text>
</comment>